<dbReference type="EMBL" id="HBEM01017921">
    <property type="protein sequence ID" value="CAD8453294.1"/>
    <property type="molecule type" value="Transcribed_RNA"/>
</dbReference>
<dbReference type="GO" id="GO:0008757">
    <property type="term" value="F:S-adenosylmethionine-dependent methyltransferase activity"/>
    <property type="evidence" value="ECO:0007669"/>
    <property type="project" value="InterPro"/>
</dbReference>
<dbReference type="PANTHER" id="PTHR13090:SF1">
    <property type="entry name" value="ARGININE-HYDROXYLASE NDUFAF5, MITOCHONDRIAL"/>
    <property type="match status" value="1"/>
</dbReference>
<proteinExistence type="predicted"/>
<dbReference type="SUPFAM" id="SSF53335">
    <property type="entry name" value="S-adenosyl-L-methionine-dependent methyltransferases"/>
    <property type="match status" value="1"/>
</dbReference>
<dbReference type="Pfam" id="PF08241">
    <property type="entry name" value="Methyltransf_11"/>
    <property type="match status" value="1"/>
</dbReference>
<evidence type="ECO:0000256" key="1">
    <source>
        <dbReference type="ARBA" id="ARBA00022603"/>
    </source>
</evidence>
<gene>
    <name evidence="5" type="ORF">LAMO00422_LOCUS12234</name>
</gene>
<name>A0A7S0DI91_9EUKA</name>
<evidence type="ECO:0000313" key="5">
    <source>
        <dbReference type="EMBL" id="CAD8453294.1"/>
    </source>
</evidence>
<feature type="compositionally biased region" description="Basic and acidic residues" evidence="3">
    <location>
        <begin position="304"/>
        <end position="313"/>
    </location>
</feature>
<dbReference type="GO" id="GO:0032981">
    <property type="term" value="P:mitochondrial respiratory chain complex I assembly"/>
    <property type="evidence" value="ECO:0007669"/>
    <property type="project" value="TreeGrafter"/>
</dbReference>
<protein>
    <recommendedName>
        <fullName evidence="4">Methyltransferase type 11 domain-containing protein</fullName>
    </recommendedName>
</protein>
<dbReference type="CDD" id="cd02440">
    <property type="entry name" value="AdoMet_MTases"/>
    <property type="match status" value="1"/>
</dbReference>
<dbReference type="GO" id="GO:0032259">
    <property type="term" value="P:methylation"/>
    <property type="evidence" value="ECO:0007669"/>
    <property type="project" value="UniProtKB-KW"/>
</dbReference>
<dbReference type="AlphaFoldDB" id="A0A7S0DI91"/>
<keyword evidence="2" id="KW-0808">Transferase</keyword>
<dbReference type="InterPro" id="IPR029063">
    <property type="entry name" value="SAM-dependent_MTases_sf"/>
</dbReference>
<dbReference type="InterPro" id="IPR013216">
    <property type="entry name" value="Methyltransf_11"/>
</dbReference>
<dbReference type="InterPro" id="IPR050602">
    <property type="entry name" value="Malonyl-ACP_OMT"/>
</dbReference>
<dbReference type="PANTHER" id="PTHR13090">
    <property type="entry name" value="ARGININE-HYDROXYLASE NDUFAF5, MITOCHONDRIAL"/>
    <property type="match status" value="1"/>
</dbReference>
<evidence type="ECO:0000259" key="4">
    <source>
        <dbReference type="Pfam" id="PF08241"/>
    </source>
</evidence>
<evidence type="ECO:0000256" key="2">
    <source>
        <dbReference type="ARBA" id="ARBA00022679"/>
    </source>
</evidence>
<sequence>MALTSPRIHVRNGIFCARRMSSQASVFDNKVKKAHRDRIATVYQHGNYDYLRDEIASRLVDRLNDVSPSKKFPVAVDLGAFSGHVRKTLEYTAKNKGISKLHQLEQSEMLLNRDKHQNHPDGVDVSYSVWDEDQKLPFDTDSIDVVFSSMALHWINDLPGVFKEVHRVLKPDGVFLGAMLGGATLQELRSSFAVAEQERKGGLSPHVSPFVRDGEIGGLIQAAGFNLPTADSDLLTVKYPDIFTMMEHLRGMGETNATKIRQNYTPIDTFIAAAAAYQELYTDDDDLLEATFHVLYLIGWKPHESQQTPDERGSGSTRLSATLAELASGPLNPGSFSGGGTK</sequence>
<keyword evidence="1" id="KW-0489">Methyltransferase</keyword>
<feature type="region of interest" description="Disordered" evidence="3">
    <location>
        <begin position="304"/>
        <end position="342"/>
    </location>
</feature>
<dbReference type="Gene3D" id="3.40.50.150">
    <property type="entry name" value="Vaccinia Virus protein VP39"/>
    <property type="match status" value="1"/>
</dbReference>
<feature type="domain" description="Methyltransferase type 11" evidence="4">
    <location>
        <begin position="77"/>
        <end position="176"/>
    </location>
</feature>
<reference evidence="5" key="1">
    <citation type="submission" date="2021-01" db="EMBL/GenBank/DDBJ databases">
        <authorList>
            <person name="Corre E."/>
            <person name="Pelletier E."/>
            <person name="Niang G."/>
            <person name="Scheremetjew M."/>
            <person name="Finn R."/>
            <person name="Kale V."/>
            <person name="Holt S."/>
            <person name="Cochrane G."/>
            <person name="Meng A."/>
            <person name="Brown T."/>
            <person name="Cohen L."/>
        </authorList>
    </citation>
    <scope>NUCLEOTIDE SEQUENCE</scope>
    <source>
        <strain evidence="5">CCMP2058</strain>
    </source>
</reference>
<evidence type="ECO:0000256" key="3">
    <source>
        <dbReference type="SAM" id="MobiDB-lite"/>
    </source>
</evidence>
<dbReference type="GO" id="GO:0005739">
    <property type="term" value="C:mitochondrion"/>
    <property type="evidence" value="ECO:0007669"/>
    <property type="project" value="TreeGrafter"/>
</dbReference>
<organism evidence="5">
    <name type="scientific">Amorphochlora amoebiformis</name>
    <dbReference type="NCBI Taxonomy" id="1561963"/>
    <lineage>
        <taxon>Eukaryota</taxon>
        <taxon>Sar</taxon>
        <taxon>Rhizaria</taxon>
        <taxon>Cercozoa</taxon>
        <taxon>Chlorarachniophyceae</taxon>
        <taxon>Amorphochlora</taxon>
    </lineage>
</organism>
<accession>A0A7S0DI91</accession>